<reference evidence="2 3" key="1">
    <citation type="journal article" date="2017" name="Nat. Commun.">
        <title>Genome assembly with in vitro proximity ligation data and whole-genome triplication in lettuce.</title>
        <authorList>
            <person name="Reyes-Chin-Wo S."/>
            <person name="Wang Z."/>
            <person name="Yang X."/>
            <person name="Kozik A."/>
            <person name="Arikit S."/>
            <person name="Song C."/>
            <person name="Xia L."/>
            <person name="Froenicke L."/>
            <person name="Lavelle D.O."/>
            <person name="Truco M.J."/>
            <person name="Xia R."/>
            <person name="Zhu S."/>
            <person name="Xu C."/>
            <person name="Xu H."/>
            <person name="Xu X."/>
            <person name="Cox K."/>
            <person name="Korf I."/>
            <person name="Meyers B.C."/>
            <person name="Michelmore R.W."/>
        </authorList>
    </citation>
    <scope>NUCLEOTIDE SEQUENCE [LARGE SCALE GENOMIC DNA]</scope>
    <source>
        <strain evidence="3">cv. Salinas</strain>
        <tissue evidence="2">Seedlings</tissue>
    </source>
</reference>
<evidence type="ECO:0000256" key="1">
    <source>
        <dbReference type="SAM" id="MobiDB-lite"/>
    </source>
</evidence>
<dbReference type="PANTHER" id="PTHR31973:SF187">
    <property type="entry name" value="MUTATOR TRANSPOSASE MUDRA PROTEIN"/>
    <property type="match status" value="1"/>
</dbReference>
<comment type="caution">
    <text evidence="2">The sequence shown here is derived from an EMBL/GenBank/DDBJ whole genome shotgun (WGS) entry which is preliminary data.</text>
</comment>
<evidence type="ECO:0000313" key="3">
    <source>
        <dbReference type="Proteomes" id="UP000235145"/>
    </source>
</evidence>
<dbReference type="Proteomes" id="UP000235145">
    <property type="component" value="Unassembled WGS sequence"/>
</dbReference>
<proteinExistence type="predicted"/>
<sequence length="467" mass="54094">MERAQSNKKPMALIPLMGFLGQPKKDFVSNSTTYQFSYWFRHLNPIVLPHVENTKYARHVYANFRKAFSSIEFKNMFWTVANSNIREFNLVAYDHLMARELKLGGMACKGVENGMAEGFNVIIHDARKKPLLAMHEDIRLYMMEMLFNLKQDACKWVNDVCPGPIKKMDELGFDIKSWYIHPSGLNAYEERNNFHSYIDPTRFISTWFGKDKVLATYESNILPANGSNMYKPKPYTKPLPHVERGMPGRPCMKRKRHVLEHEDRFSQVSCKGRIFQCQNCIQRGHNKLSCKNPSFHPTPKSRKKIGRPWLNPELTNCKIGGRGSKTGGRSGEEVSEFVPQTSPTFNSEDIPQTDVEIDVEGDGLDIDDMDQIMHDLSYLSDSKYNDAKILFCLNITQSKLKEFDSFLHQSKQVANSERVPETHEDNDEVRRRVTVKMELKTHMRTRMKMELTMMKTELMILKLGNKT</sequence>
<feature type="compositionally biased region" description="Gly residues" evidence="1">
    <location>
        <begin position="320"/>
        <end position="329"/>
    </location>
</feature>
<organism evidence="2 3">
    <name type="scientific">Lactuca sativa</name>
    <name type="common">Garden lettuce</name>
    <dbReference type="NCBI Taxonomy" id="4236"/>
    <lineage>
        <taxon>Eukaryota</taxon>
        <taxon>Viridiplantae</taxon>
        <taxon>Streptophyta</taxon>
        <taxon>Embryophyta</taxon>
        <taxon>Tracheophyta</taxon>
        <taxon>Spermatophyta</taxon>
        <taxon>Magnoliopsida</taxon>
        <taxon>eudicotyledons</taxon>
        <taxon>Gunneridae</taxon>
        <taxon>Pentapetalae</taxon>
        <taxon>asterids</taxon>
        <taxon>campanulids</taxon>
        <taxon>Asterales</taxon>
        <taxon>Asteraceae</taxon>
        <taxon>Cichorioideae</taxon>
        <taxon>Cichorieae</taxon>
        <taxon>Lactucinae</taxon>
        <taxon>Lactuca</taxon>
    </lineage>
</organism>
<evidence type="ECO:0000313" key="2">
    <source>
        <dbReference type="EMBL" id="KAJ0216132.1"/>
    </source>
</evidence>
<feature type="compositionally biased region" description="Polar residues" evidence="1">
    <location>
        <begin position="338"/>
        <end position="349"/>
    </location>
</feature>
<dbReference type="EMBL" id="NBSK02000003">
    <property type="protein sequence ID" value="KAJ0216132.1"/>
    <property type="molecule type" value="Genomic_DNA"/>
</dbReference>
<accession>A0A9R1W436</accession>
<protein>
    <submittedName>
        <fullName evidence="2">Uncharacterized protein</fullName>
    </submittedName>
</protein>
<dbReference type="PANTHER" id="PTHR31973">
    <property type="entry name" value="POLYPROTEIN, PUTATIVE-RELATED"/>
    <property type="match status" value="1"/>
</dbReference>
<feature type="region of interest" description="Disordered" evidence="1">
    <location>
        <begin position="316"/>
        <end position="349"/>
    </location>
</feature>
<keyword evidence="3" id="KW-1185">Reference proteome</keyword>
<dbReference type="AlphaFoldDB" id="A0A9R1W436"/>
<name>A0A9R1W436_LACSA</name>
<gene>
    <name evidence="2" type="ORF">LSAT_V11C300148440</name>
</gene>